<comment type="caution">
    <text evidence="1">The sequence shown here is derived from an EMBL/GenBank/DDBJ whole genome shotgun (WGS) entry which is preliminary data.</text>
</comment>
<evidence type="ECO:0000313" key="1">
    <source>
        <dbReference type="EMBL" id="PRQ60496.1"/>
    </source>
</evidence>
<accession>A0A2P6SP95</accession>
<reference evidence="1 2" key="1">
    <citation type="journal article" date="2018" name="Nat. Genet.">
        <title>The Rosa genome provides new insights in the design of modern roses.</title>
        <authorList>
            <person name="Bendahmane M."/>
        </authorList>
    </citation>
    <scope>NUCLEOTIDE SEQUENCE [LARGE SCALE GENOMIC DNA]</scope>
    <source>
        <strain evidence="2">cv. Old Blush</strain>
    </source>
</reference>
<dbReference type="EMBL" id="PDCK01000039">
    <property type="protein sequence ID" value="PRQ60496.1"/>
    <property type="molecule type" value="Genomic_DNA"/>
</dbReference>
<proteinExistence type="predicted"/>
<name>A0A2P6SP95_ROSCH</name>
<protein>
    <submittedName>
        <fullName evidence="1">Uncharacterized protein</fullName>
    </submittedName>
</protein>
<sequence length="112" mass="12738">MNLTTSLVLLQLGFSHASWNLSPRLTQVLHPLDSYPHLQLTILSVLVYSIYIIHLDSDSSPAFASPFISLLYTPYPNNTNFSSLFFSLRCVWYAHSKELIGLIFLLVFSFLV</sequence>
<dbReference type="Proteomes" id="UP000238479">
    <property type="component" value="Chromosome 1"/>
</dbReference>
<dbReference type="Gramene" id="PRQ60496">
    <property type="protein sequence ID" value="PRQ60496"/>
    <property type="gene ID" value="RchiOBHm_Chr1g0381891"/>
</dbReference>
<dbReference type="AlphaFoldDB" id="A0A2P6SP95"/>
<evidence type="ECO:0000313" key="2">
    <source>
        <dbReference type="Proteomes" id="UP000238479"/>
    </source>
</evidence>
<gene>
    <name evidence="1" type="ORF">RchiOBHm_Chr1g0381891</name>
</gene>
<keyword evidence="2" id="KW-1185">Reference proteome</keyword>
<organism evidence="1 2">
    <name type="scientific">Rosa chinensis</name>
    <name type="common">China rose</name>
    <dbReference type="NCBI Taxonomy" id="74649"/>
    <lineage>
        <taxon>Eukaryota</taxon>
        <taxon>Viridiplantae</taxon>
        <taxon>Streptophyta</taxon>
        <taxon>Embryophyta</taxon>
        <taxon>Tracheophyta</taxon>
        <taxon>Spermatophyta</taxon>
        <taxon>Magnoliopsida</taxon>
        <taxon>eudicotyledons</taxon>
        <taxon>Gunneridae</taxon>
        <taxon>Pentapetalae</taxon>
        <taxon>rosids</taxon>
        <taxon>fabids</taxon>
        <taxon>Rosales</taxon>
        <taxon>Rosaceae</taxon>
        <taxon>Rosoideae</taxon>
        <taxon>Rosoideae incertae sedis</taxon>
        <taxon>Rosa</taxon>
    </lineage>
</organism>